<comment type="subcellular location">
    <subcellularLocation>
        <location evidence="1">Nucleus</location>
    </subcellularLocation>
</comment>
<evidence type="ECO:0000256" key="1">
    <source>
        <dbReference type="ARBA" id="ARBA00004123"/>
    </source>
</evidence>
<evidence type="ECO:0000313" key="12">
    <source>
        <dbReference type="EMBL" id="TKW13291.1"/>
    </source>
</evidence>
<dbReference type="GO" id="GO:0003700">
    <property type="term" value="F:DNA-binding transcription factor activity"/>
    <property type="evidence" value="ECO:0007669"/>
    <property type="project" value="TreeGrafter"/>
</dbReference>
<comment type="similarity">
    <text evidence="2">Belongs to the plant ACBP60 protein family.</text>
</comment>
<evidence type="ECO:0000259" key="11">
    <source>
        <dbReference type="Pfam" id="PF20452"/>
    </source>
</evidence>
<evidence type="ECO:0000256" key="6">
    <source>
        <dbReference type="ARBA" id="ARBA00023163"/>
    </source>
</evidence>
<dbReference type="InterPro" id="IPR046830">
    <property type="entry name" value="Calmod_bind_M"/>
</dbReference>
<keyword evidence="7" id="KW-0539">Nucleus</keyword>
<reference evidence="12" key="1">
    <citation type="submission" date="2019-03" db="EMBL/GenBank/DDBJ databases">
        <title>WGS assembly of Setaria viridis.</title>
        <authorList>
            <person name="Huang P."/>
            <person name="Jenkins J."/>
            <person name="Grimwood J."/>
            <person name="Barry K."/>
            <person name="Healey A."/>
            <person name="Mamidi S."/>
            <person name="Sreedasyam A."/>
            <person name="Shu S."/>
            <person name="Feldman M."/>
            <person name="Wu J."/>
            <person name="Yu Y."/>
            <person name="Chen C."/>
            <person name="Johnson J."/>
            <person name="Rokhsar D."/>
            <person name="Baxter I."/>
            <person name="Schmutz J."/>
            <person name="Brutnell T."/>
            <person name="Kellogg E."/>
        </authorList>
    </citation>
    <scope>NUCLEOTIDE SEQUENCE [LARGE SCALE GENOMIC DNA]</scope>
</reference>
<feature type="region of interest" description="Disordered" evidence="8">
    <location>
        <begin position="1"/>
        <end position="23"/>
    </location>
</feature>
<dbReference type="InterPro" id="IPR046831">
    <property type="entry name" value="Calmodulin_bind_N"/>
</dbReference>
<evidence type="ECO:0000256" key="2">
    <source>
        <dbReference type="ARBA" id="ARBA00007214"/>
    </source>
</evidence>
<dbReference type="Proteomes" id="UP000298652">
    <property type="component" value="Chromosome 5"/>
</dbReference>
<evidence type="ECO:0000256" key="5">
    <source>
        <dbReference type="ARBA" id="ARBA00023159"/>
    </source>
</evidence>
<dbReference type="GO" id="GO:0080142">
    <property type="term" value="P:regulation of salicylic acid biosynthetic process"/>
    <property type="evidence" value="ECO:0007669"/>
    <property type="project" value="TreeGrafter"/>
</dbReference>
<feature type="domain" description="Calmodulin binding protein C-terminal" evidence="11">
    <location>
        <begin position="315"/>
        <end position="373"/>
    </location>
</feature>
<evidence type="ECO:0000256" key="4">
    <source>
        <dbReference type="ARBA" id="ARBA00023125"/>
    </source>
</evidence>
<evidence type="ECO:0000256" key="8">
    <source>
        <dbReference type="SAM" id="MobiDB-lite"/>
    </source>
</evidence>
<dbReference type="InterPro" id="IPR012416">
    <property type="entry name" value="CBP60"/>
</dbReference>
<sequence length="446" mass="50629">MAKRLHDEYGHDGDQPDDKRMRRLPSFSTVIREAMMQKHMQHLFRCIEPILRRVVQEELQAGLMQSPRYIERSPPATPPAERPAWKLAFRTPPNLPIFTGSKIEDEAGNPLDIVLVDADTGASPAAPPPALRVELVPLVGDFPPDGREDWSPEEFQKGVMKEREGKRPLLTGEVALTMRDGRATVSELQFTDNSSWVRCRKFRIGVRVALGSYDGSRIQEAMTDAFVVRDHRGELYRKHYPPHLVDDVWRLEKIGKEGAFHRKLRQNNVVSVQEFVRMLMVKPDELRAILGEGMTDRMWEVTTNHAKTCVDRDDKVYVYGTPHGTIYVDSVFKLVRVEIGGVEWPLQQLRGQAQVIVQQLMLEAYENRHSLQEAEAFMLPGHGHAANNVPLLQNAAHVALPAPGEAQLWYPNAPEIEFPVDDVVPPIPQPNNFGYQWPGQVFHMTG</sequence>
<dbReference type="PANTHER" id="PTHR31713:SF42">
    <property type="entry name" value="PROTEIN SAR DEFICIENT 1"/>
    <property type="match status" value="1"/>
</dbReference>
<keyword evidence="5" id="KW-0010">Activator</keyword>
<keyword evidence="4" id="KW-0238">DNA-binding</keyword>
<evidence type="ECO:0000259" key="9">
    <source>
        <dbReference type="Pfam" id="PF07887"/>
    </source>
</evidence>
<name>A0A4U6UBI7_SETVI</name>
<dbReference type="GO" id="GO:0043565">
    <property type="term" value="F:sequence-specific DNA binding"/>
    <property type="evidence" value="ECO:0007669"/>
    <property type="project" value="TreeGrafter"/>
</dbReference>
<dbReference type="PANTHER" id="PTHR31713">
    <property type="entry name" value="OS02G0177800 PROTEIN"/>
    <property type="match status" value="1"/>
</dbReference>
<keyword evidence="13" id="KW-1185">Reference proteome</keyword>
<dbReference type="OMA" id="DWTSDEF"/>
<dbReference type="EMBL" id="CM016556">
    <property type="protein sequence ID" value="TKW13291.1"/>
    <property type="molecule type" value="Genomic_DNA"/>
</dbReference>
<keyword evidence="6" id="KW-0804">Transcription</keyword>
<proteinExistence type="inferred from homology"/>
<dbReference type="Pfam" id="PF20452">
    <property type="entry name" value="Calmod_bind_C"/>
    <property type="match status" value="1"/>
</dbReference>
<evidence type="ECO:0000256" key="3">
    <source>
        <dbReference type="ARBA" id="ARBA00023015"/>
    </source>
</evidence>
<dbReference type="InterPro" id="IPR046829">
    <property type="entry name" value="Calmod_bind_C"/>
</dbReference>
<dbReference type="Pfam" id="PF20451">
    <property type="entry name" value="Calmod_bind_M"/>
    <property type="match status" value="1"/>
</dbReference>
<evidence type="ECO:0000256" key="7">
    <source>
        <dbReference type="ARBA" id="ARBA00023242"/>
    </source>
</evidence>
<organism evidence="12 13">
    <name type="scientific">Setaria viridis</name>
    <name type="common">Green bristlegrass</name>
    <name type="synonym">Setaria italica subsp. viridis</name>
    <dbReference type="NCBI Taxonomy" id="4556"/>
    <lineage>
        <taxon>Eukaryota</taxon>
        <taxon>Viridiplantae</taxon>
        <taxon>Streptophyta</taxon>
        <taxon>Embryophyta</taxon>
        <taxon>Tracheophyta</taxon>
        <taxon>Spermatophyta</taxon>
        <taxon>Magnoliopsida</taxon>
        <taxon>Liliopsida</taxon>
        <taxon>Poales</taxon>
        <taxon>Poaceae</taxon>
        <taxon>PACMAD clade</taxon>
        <taxon>Panicoideae</taxon>
        <taxon>Panicodae</taxon>
        <taxon>Paniceae</taxon>
        <taxon>Cenchrinae</taxon>
        <taxon>Setaria</taxon>
    </lineage>
</organism>
<dbReference type="AlphaFoldDB" id="A0A4U6UBI7"/>
<feature type="compositionally biased region" description="Basic and acidic residues" evidence="8">
    <location>
        <begin position="1"/>
        <end position="20"/>
    </location>
</feature>
<feature type="domain" description="Calmodulin binding protein central" evidence="10">
    <location>
        <begin position="244"/>
        <end position="309"/>
    </location>
</feature>
<dbReference type="Pfam" id="PF07887">
    <property type="entry name" value="Calmodulin_bind"/>
    <property type="match status" value="1"/>
</dbReference>
<evidence type="ECO:0000313" key="13">
    <source>
        <dbReference type="Proteomes" id="UP000298652"/>
    </source>
</evidence>
<dbReference type="Gramene" id="TKW13291">
    <property type="protein sequence ID" value="TKW13291"/>
    <property type="gene ID" value="SEVIR_5G090200v2"/>
</dbReference>
<dbReference type="GO" id="GO:0005516">
    <property type="term" value="F:calmodulin binding"/>
    <property type="evidence" value="ECO:0007669"/>
    <property type="project" value="InterPro"/>
</dbReference>
<dbReference type="GO" id="GO:0005634">
    <property type="term" value="C:nucleus"/>
    <property type="evidence" value="ECO:0007669"/>
    <property type="project" value="UniProtKB-SubCell"/>
</dbReference>
<evidence type="ECO:0000259" key="10">
    <source>
        <dbReference type="Pfam" id="PF20451"/>
    </source>
</evidence>
<keyword evidence="3" id="KW-0805">Transcription regulation</keyword>
<feature type="domain" description="Calmodulin binding protein-like N-terminal" evidence="9">
    <location>
        <begin position="85"/>
        <end position="231"/>
    </location>
</feature>
<gene>
    <name evidence="12" type="ORF">SEVIR_5G090200v2</name>
</gene>
<protein>
    <submittedName>
        <fullName evidence="12">Uncharacterized protein</fullName>
    </submittedName>
</protein>
<accession>A0A4U6UBI7</accession>